<dbReference type="Gene3D" id="3.40.50.300">
    <property type="entry name" value="P-loop containing nucleotide triphosphate hydrolases"/>
    <property type="match status" value="1"/>
</dbReference>
<keyword evidence="1" id="KW-0547">Nucleotide-binding</keyword>
<dbReference type="Pfam" id="PF00005">
    <property type="entry name" value="ABC_tran"/>
    <property type="match status" value="1"/>
</dbReference>
<evidence type="ECO:0000313" key="4">
    <source>
        <dbReference type="EMBL" id="MYC94205.1"/>
    </source>
</evidence>
<dbReference type="AlphaFoldDB" id="A0A6B1D3Z5"/>
<reference evidence="4" key="1">
    <citation type="submission" date="2019-09" db="EMBL/GenBank/DDBJ databases">
        <title>Characterisation of the sponge microbiome using genome-centric metagenomics.</title>
        <authorList>
            <person name="Engelberts J.P."/>
            <person name="Robbins S.J."/>
            <person name="De Goeij J.M."/>
            <person name="Aranda M."/>
            <person name="Bell S.C."/>
            <person name="Webster N.S."/>
        </authorList>
    </citation>
    <scope>NUCLEOTIDE SEQUENCE</scope>
    <source>
        <strain evidence="4">SB0661_bin_32</strain>
    </source>
</reference>
<accession>A0A6B1D3Z5</accession>
<comment type="caution">
    <text evidence="4">The sequence shown here is derived from an EMBL/GenBank/DDBJ whole genome shotgun (WGS) entry which is preliminary data.</text>
</comment>
<dbReference type="InterPro" id="IPR003593">
    <property type="entry name" value="AAA+_ATPase"/>
</dbReference>
<proteinExistence type="predicted"/>
<dbReference type="PROSITE" id="PS00211">
    <property type="entry name" value="ABC_TRANSPORTER_1"/>
    <property type="match status" value="1"/>
</dbReference>
<dbReference type="InterPro" id="IPR017871">
    <property type="entry name" value="ABC_transporter-like_CS"/>
</dbReference>
<dbReference type="GO" id="GO:0005524">
    <property type="term" value="F:ATP binding"/>
    <property type="evidence" value="ECO:0007669"/>
    <property type="project" value="UniProtKB-KW"/>
</dbReference>
<sequence length="334" mass="36763">MQTMVATRNLRKTYRRADGTTIEAVKGVDLDIQQGEIFSLLGPNGAGKTTTISMISGLVAPTEGDAEIGGYSIIKQPMAAKRLMGFVPQEIALYPELSARQNLSFFGRMYGLGGKALSRRVDELLEFVDLADRQNDRIDTFSGGMRRRINLAAGLLNSPPLIYMDEPTVGIDPQSRRRILDTVKLLRDDQEMTVLYTTHLMEEAQELSDRVGIMDHGEIIAMGTQAELTQQVGEEDRLEITTGAQNVGEALIERMQQEITGVTRVLYNPPEQIGDNGSESTPARLTVFAKRGRTALPQIIQTLDAAGIDIQSVEVREPDLEAVFLALTGRALRD</sequence>
<dbReference type="EMBL" id="VXMH01000020">
    <property type="protein sequence ID" value="MYC94205.1"/>
    <property type="molecule type" value="Genomic_DNA"/>
</dbReference>
<dbReference type="InterPro" id="IPR027417">
    <property type="entry name" value="P-loop_NTPase"/>
</dbReference>
<dbReference type="PROSITE" id="PS50893">
    <property type="entry name" value="ABC_TRANSPORTER_2"/>
    <property type="match status" value="1"/>
</dbReference>
<protein>
    <submittedName>
        <fullName evidence="4">ABC transporter ATP-binding protein</fullName>
    </submittedName>
</protein>
<organism evidence="4">
    <name type="scientific">Caldilineaceae bacterium SB0661_bin_32</name>
    <dbReference type="NCBI Taxonomy" id="2605255"/>
    <lineage>
        <taxon>Bacteria</taxon>
        <taxon>Bacillati</taxon>
        <taxon>Chloroflexota</taxon>
        <taxon>Caldilineae</taxon>
        <taxon>Caldilineales</taxon>
        <taxon>Caldilineaceae</taxon>
    </lineage>
</organism>
<name>A0A6B1D3Z5_9CHLR</name>
<dbReference type="InterPro" id="IPR003439">
    <property type="entry name" value="ABC_transporter-like_ATP-bd"/>
</dbReference>
<dbReference type="PANTHER" id="PTHR43582">
    <property type="entry name" value="LINEARMYCIN RESISTANCE ATP-BINDING PROTEIN LNRL"/>
    <property type="match status" value="1"/>
</dbReference>
<evidence type="ECO:0000259" key="3">
    <source>
        <dbReference type="PROSITE" id="PS50893"/>
    </source>
</evidence>
<evidence type="ECO:0000256" key="1">
    <source>
        <dbReference type="ARBA" id="ARBA00022741"/>
    </source>
</evidence>
<gene>
    <name evidence="4" type="ORF">F4X14_04475</name>
</gene>
<dbReference type="PANTHER" id="PTHR43582:SF2">
    <property type="entry name" value="LINEARMYCIN RESISTANCE ATP-BINDING PROTEIN LNRL"/>
    <property type="match status" value="1"/>
</dbReference>
<dbReference type="GO" id="GO:0016887">
    <property type="term" value="F:ATP hydrolysis activity"/>
    <property type="evidence" value="ECO:0007669"/>
    <property type="project" value="InterPro"/>
</dbReference>
<evidence type="ECO:0000256" key="2">
    <source>
        <dbReference type="ARBA" id="ARBA00022840"/>
    </source>
</evidence>
<feature type="domain" description="ABC transporter" evidence="3">
    <location>
        <begin position="5"/>
        <end position="241"/>
    </location>
</feature>
<dbReference type="SUPFAM" id="SSF52540">
    <property type="entry name" value="P-loop containing nucleoside triphosphate hydrolases"/>
    <property type="match status" value="1"/>
</dbReference>
<dbReference type="SMART" id="SM00382">
    <property type="entry name" value="AAA"/>
    <property type="match status" value="1"/>
</dbReference>
<keyword evidence="2 4" id="KW-0067">ATP-binding</keyword>